<evidence type="ECO:0000259" key="6">
    <source>
        <dbReference type="Pfam" id="PF02754"/>
    </source>
</evidence>
<evidence type="ECO:0000256" key="3">
    <source>
        <dbReference type="ARBA" id="ARBA00022737"/>
    </source>
</evidence>
<feature type="domain" description="Cysteine-rich" evidence="6">
    <location>
        <begin position="54"/>
        <end position="140"/>
    </location>
</feature>
<feature type="non-terminal residue" evidence="7">
    <location>
        <position position="1"/>
    </location>
</feature>
<dbReference type="GO" id="GO:0051539">
    <property type="term" value="F:4 iron, 4 sulfur cluster binding"/>
    <property type="evidence" value="ECO:0007669"/>
    <property type="project" value="UniProtKB-KW"/>
</dbReference>
<evidence type="ECO:0000313" key="7">
    <source>
        <dbReference type="EMBL" id="VAW65440.1"/>
    </source>
</evidence>
<reference evidence="7" key="1">
    <citation type="submission" date="2018-06" db="EMBL/GenBank/DDBJ databases">
        <authorList>
            <person name="Zhirakovskaya E."/>
        </authorList>
    </citation>
    <scope>NUCLEOTIDE SEQUENCE</scope>
</reference>
<keyword evidence="1" id="KW-0004">4Fe-4S</keyword>
<keyword evidence="2" id="KW-0479">Metal-binding</keyword>
<dbReference type="InterPro" id="IPR004017">
    <property type="entry name" value="Cys_rich_dom"/>
</dbReference>
<protein>
    <submittedName>
        <fullName evidence="7">FAD/FMN-containing dehydrogenases</fullName>
    </submittedName>
</protein>
<dbReference type="EMBL" id="UOFH01000314">
    <property type="protein sequence ID" value="VAW65440.1"/>
    <property type="molecule type" value="Genomic_DNA"/>
</dbReference>
<dbReference type="PANTHER" id="PTHR32479:SF19">
    <property type="entry name" value="ANAEROBIC GLYCEROL-3-PHOSPHATE DEHYDROGENASE SUBUNIT C"/>
    <property type="match status" value="1"/>
</dbReference>
<evidence type="ECO:0000256" key="1">
    <source>
        <dbReference type="ARBA" id="ARBA00022485"/>
    </source>
</evidence>
<evidence type="ECO:0000256" key="2">
    <source>
        <dbReference type="ARBA" id="ARBA00022723"/>
    </source>
</evidence>
<dbReference type="Pfam" id="PF11880">
    <property type="entry name" value="DUF3400"/>
    <property type="match status" value="1"/>
</dbReference>
<keyword evidence="4" id="KW-0408">Iron</keyword>
<keyword evidence="3" id="KW-0677">Repeat</keyword>
<feature type="domain" description="Cysteine-rich" evidence="6">
    <location>
        <begin position="183"/>
        <end position="270"/>
    </location>
</feature>
<dbReference type="AlphaFoldDB" id="A0A3B0XL57"/>
<keyword evidence="5" id="KW-0411">Iron-sulfur</keyword>
<evidence type="ECO:0000256" key="5">
    <source>
        <dbReference type="ARBA" id="ARBA00023014"/>
    </source>
</evidence>
<accession>A0A3B0XL57</accession>
<name>A0A3B0XL57_9ZZZZ</name>
<dbReference type="PANTHER" id="PTHR32479">
    <property type="entry name" value="GLYCOLATE OXIDASE IRON-SULFUR SUBUNIT"/>
    <property type="match status" value="1"/>
</dbReference>
<sequence>GKPEIKEQVIQFFSQPMPADVPSGTMRSVLGIEDNKTIPIIRDPAKTTVDSEAVFYFPGCGSERLFSQIGVATLAWLYELGIQTILPPGYLCCGYPQTSSGDIEKGQQITTRNRVLFHRIANTLNYLDIKTVVLSCGTCIDQLLKYQFEQIFPGCRLLDIHEYLMEKGVRVDGDGEGIGGTKYLYHEPCHKPMKQHDGTDVASALMGKEVMLSDRCCGESGTFAVARPDVSAQVKFRKLEELQQDIKALSGHEKAKDNNVKMLTSCPACQQGLDRYREDTNMSVDYILVELAKLKLGEKWQKNFYQKVKQGGIERVLL</sequence>
<dbReference type="GO" id="GO:0046872">
    <property type="term" value="F:metal ion binding"/>
    <property type="evidence" value="ECO:0007669"/>
    <property type="project" value="UniProtKB-KW"/>
</dbReference>
<dbReference type="InterPro" id="IPR021817">
    <property type="entry name" value="DUF3400"/>
</dbReference>
<gene>
    <name evidence="7" type="ORF">MNBD_GAMMA08-1200</name>
</gene>
<dbReference type="GO" id="GO:0016491">
    <property type="term" value="F:oxidoreductase activity"/>
    <property type="evidence" value="ECO:0007669"/>
    <property type="project" value="UniProtKB-ARBA"/>
</dbReference>
<proteinExistence type="predicted"/>
<organism evidence="7">
    <name type="scientific">hydrothermal vent metagenome</name>
    <dbReference type="NCBI Taxonomy" id="652676"/>
    <lineage>
        <taxon>unclassified sequences</taxon>
        <taxon>metagenomes</taxon>
        <taxon>ecological metagenomes</taxon>
    </lineage>
</organism>
<evidence type="ECO:0000256" key="4">
    <source>
        <dbReference type="ARBA" id="ARBA00023004"/>
    </source>
</evidence>
<dbReference type="Pfam" id="PF02754">
    <property type="entry name" value="CCG"/>
    <property type="match status" value="2"/>
</dbReference>